<dbReference type="InterPro" id="IPR036388">
    <property type="entry name" value="WH-like_DNA-bd_sf"/>
</dbReference>
<evidence type="ECO:0000256" key="2">
    <source>
        <dbReference type="ARBA" id="ARBA00023015"/>
    </source>
</evidence>
<dbReference type="Pfam" id="PF03466">
    <property type="entry name" value="LysR_substrate"/>
    <property type="match status" value="1"/>
</dbReference>
<gene>
    <name evidence="6" type="ORF">NUTIK01_12150</name>
</gene>
<comment type="caution">
    <text evidence="6">The sequence shown here is derived from an EMBL/GenBank/DDBJ whole genome shotgun (WGS) entry which is preliminary data.</text>
</comment>
<dbReference type="InterPro" id="IPR005119">
    <property type="entry name" value="LysR_subst-bd"/>
</dbReference>
<accession>A0ABQ6P597</accession>
<evidence type="ECO:0000313" key="7">
    <source>
        <dbReference type="Proteomes" id="UP001187221"/>
    </source>
</evidence>
<keyword evidence="3" id="KW-0238">DNA-binding</keyword>
<keyword evidence="7" id="KW-1185">Reference proteome</keyword>
<sequence>MNRTPRVDVGQPSIDQIRIFLAIVDEGSFNGAARRMGRAISVISYGIANLEGQLGVSLFDREGSRKPQLTDAGRAVLASARAVADDVDAMMARVRGHNQGLEAELTVAVDVMFPTRLLARLLQDFLIAFPTVDLRLHVEALGAVTALLLEKRADLGIAGAVMVDDPALERMAIGQVDLVPVAAPGHALAQMAARTGALAPGVGRNYLQLVLSDRSSLTAGRDFSVMAARTWRLGDLGAKHALLLQGIGWGNMPRHVVAGDLEAGRLVHLPMPESGAISYPFYAQWRRDCPAGPARAWLLEQLMARDCTERAPGQGNAGR</sequence>
<evidence type="ECO:0000259" key="5">
    <source>
        <dbReference type="PROSITE" id="PS50931"/>
    </source>
</evidence>
<dbReference type="InterPro" id="IPR036390">
    <property type="entry name" value="WH_DNA-bd_sf"/>
</dbReference>
<dbReference type="SUPFAM" id="SSF46785">
    <property type="entry name" value="Winged helix' DNA-binding domain"/>
    <property type="match status" value="1"/>
</dbReference>
<keyword evidence="2" id="KW-0805">Transcription regulation</keyword>
<dbReference type="InterPro" id="IPR000847">
    <property type="entry name" value="LysR_HTH_N"/>
</dbReference>
<organism evidence="6 7">
    <name type="scientific">Novosphingobium pituita</name>
    <dbReference type="NCBI Taxonomy" id="3056842"/>
    <lineage>
        <taxon>Bacteria</taxon>
        <taxon>Pseudomonadati</taxon>
        <taxon>Pseudomonadota</taxon>
        <taxon>Alphaproteobacteria</taxon>
        <taxon>Sphingomonadales</taxon>
        <taxon>Sphingomonadaceae</taxon>
        <taxon>Novosphingobium</taxon>
    </lineage>
</organism>
<reference evidence="6 7" key="1">
    <citation type="submission" date="2023-06" db="EMBL/GenBank/DDBJ databases">
        <title>Draft genome sequence of Novosphingobium sp. strain IK01.</title>
        <authorList>
            <person name="Hatamoto M."/>
            <person name="Ikarashi T."/>
            <person name="Yamaguchi T."/>
        </authorList>
    </citation>
    <scope>NUCLEOTIDE SEQUENCE [LARGE SCALE GENOMIC DNA]</scope>
    <source>
        <strain evidence="6 7">IK01</strain>
    </source>
</reference>
<comment type="similarity">
    <text evidence="1">Belongs to the LysR transcriptional regulatory family.</text>
</comment>
<dbReference type="Pfam" id="PF00126">
    <property type="entry name" value="HTH_1"/>
    <property type="match status" value="1"/>
</dbReference>
<dbReference type="SUPFAM" id="SSF53850">
    <property type="entry name" value="Periplasmic binding protein-like II"/>
    <property type="match status" value="1"/>
</dbReference>
<evidence type="ECO:0000256" key="3">
    <source>
        <dbReference type="ARBA" id="ARBA00023125"/>
    </source>
</evidence>
<dbReference type="PROSITE" id="PS50931">
    <property type="entry name" value="HTH_LYSR"/>
    <property type="match status" value="1"/>
</dbReference>
<dbReference type="EMBL" id="BTFW01000001">
    <property type="protein sequence ID" value="GMM60438.1"/>
    <property type="molecule type" value="Genomic_DNA"/>
</dbReference>
<feature type="domain" description="HTH lysR-type" evidence="5">
    <location>
        <begin position="12"/>
        <end position="70"/>
    </location>
</feature>
<dbReference type="Gene3D" id="1.10.10.10">
    <property type="entry name" value="Winged helix-like DNA-binding domain superfamily/Winged helix DNA-binding domain"/>
    <property type="match status" value="1"/>
</dbReference>
<keyword evidence="4" id="KW-0804">Transcription</keyword>
<evidence type="ECO:0000256" key="4">
    <source>
        <dbReference type="ARBA" id="ARBA00023163"/>
    </source>
</evidence>
<proteinExistence type="inferred from homology"/>
<evidence type="ECO:0000313" key="6">
    <source>
        <dbReference type="EMBL" id="GMM60438.1"/>
    </source>
</evidence>
<dbReference type="Proteomes" id="UP001187221">
    <property type="component" value="Unassembled WGS sequence"/>
</dbReference>
<dbReference type="PANTHER" id="PTHR30126">
    <property type="entry name" value="HTH-TYPE TRANSCRIPTIONAL REGULATOR"/>
    <property type="match status" value="1"/>
</dbReference>
<dbReference type="Gene3D" id="3.40.190.290">
    <property type="match status" value="1"/>
</dbReference>
<protein>
    <submittedName>
        <fullName evidence="6">LysR family transcriptional regulator</fullName>
    </submittedName>
</protein>
<evidence type="ECO:0000256" key="1">
    <source>
        <dbReference type="ARBA" id="ARBA00009437"/>
    </source>
</evidence>
<name>A0ABQ6P597_9SPHN</name>
<dbReference type="PANTHER" id="PTHR30126:SF91">
    <property type="entry name" value="LYSR FAMILY TRANSCRIPTIONAL REGULATOR"/>
    <property type="match status" value="1"/>
</dbReference>